<dbReference type="AlphaFoldDB" id="A0A9W5PBQ4"/>
<dbReference type="Gene3D" id="1.10.443.10">
    <property type="entry name" value="Intergrase catalytic core"/>
    <property type="match status" value="1"/>
</dbReference>
<comment type="caution">
    <text evidence="2">The sequence shown here is derived from an EMBL/GenBank/DDBJ whole genome shotgun (WGS) entry which is preliminary data.</text>
</comment>
<reference evidence="2 3" key="1">
    <citation type="journal article" date="2014" name="Syst. Appl. Microbiol.">
        <title>Genomic insights into the taxonomic status of the three subspecies of Bacillus subtilis.</title>
        <authorList>
            <person name="Yi H."/>
            <person name="Chun J."/>
            <person name="Cha C.J."/>
        </authorList>
    </citation>
    <scope>NUCLEOTIDE SEQUENCE [LARGE SCALE GENOMIC DNA]</scope>
    <source>
        <strain evidence="2 3">KCTC 13429</strain>
    </source>
</reference>
<dbReference type="GO" id="GO:0006310">
    <property type="term" value="P:DNA recombination"/>
    <property type="evidence" value="ECO:0007669"/>
    <property type="project" value="UniProtKB-KW"/>
</dbReference>
<dbReference type="EMBL" id="AMXN01000007">
    <property type="protein sequence ID" value="ELS59957.1"/>
    <property type="molecule type" value="Genomic_DNA"/>
</dbReference>
<keyword evidence="1" id="KW-0233">DNA recombination</keyword>
<dbReference type="Proteomes" id="UP000011182">
    <property type="component" value="Unassembled WGS sequence"/>
</dbReference>
<gene>
    <name evidence="2" type="ORF">BSI_34730</name>
</gene>
<dbReference type="GO" id="GO:0003677">
    <property type="term" value="F:DNA binding"/>
    <property type="evidence" value="ECO:0007669"/>
    <property type="project" value="InterPro"/>
</dbReference>
<evidence type="ECO:0000256" key="1">
    <source>
        <dbReference type="ARBA" id="ARBA00023172"/>
    </source>
</evidence>
<sequence>MLLLESGASLKYVSNRLGHKNNNTTADTYFDITKKIKEDELQKFVFYNQIRHAGHFKIDNYL</sequence>
<evidence type="ECO:0000313" key="2">
    <source>
        <dbReference type="EMBL" id="ELS59957.1"/>
    </source>
</evidence>
<keyword evidence="3" id="KW-1185">Reference proteome</keyword>
<dbReference type="InterPro" id="IPR013762">
    <property type="entry name" value="Integrase-like_cat_sf"/>
</dbReference>
<organism evidence="2 3">
    <name type="scientific">Bacillus inaquosorum KCTC 13429</name>
    <dbReference type="NCBI Taxonomy" id="1236548"/>
    <lineage>
        <taxon>Bacteria</taxon>
        <taxon>Bacillati</taxon>
        <taxon>Bacillota</taxon>
        <taxon>Bacilli</taxon>
        <taxon>Bacillales</taxon>
        <taxon>Bacillaceae</taxon>
        <taxon>Bacillus</taxon>
    </lineage>
</organism>
<evidence type="ECO:0000313" key="3">
    <source>
        <dbReference type="Proteomes" id="UP000011182"/>
    </source>
</evidence>
<accession>A0A9W5PBQ4</accession>
<dbReference type="SUPFAM" id="SSF56349">
    <property type="entry name" value="DNA breaking-rejoining enzymes"/>
    <property type="match status" value="1"/>
</dbReference>
<name>A0A9W5PBQ4_9BACI</name>
<dbReference type="GO" id="GO:0015074">
    <property type="term" value="P:DNA integration"/>
    <property type="evidence" value="ECO:0007669"/>
    <property type="project" value="InterPro"/>
</dbReference>
<proteinExistence type="predicted"/>
<protein>
    <submittedName>
        <fullName evidence="2">Tyrosine recombinase xerC</fullName>
    </submittedName>
</protein>
<dbReference type="InterPro" id="IPR011010">
    <property type="entry name" value="DNA_brk_join_enz"/>
</dbReference>